<gene>
    <name evidence="2" type="ORF">F1644_14875</name>
    <name evidence="1" type="ORF">GGR15_001389</name>
</gene>
<name>A0A7X6BIU9_9BACT</name>
<evidence type="ECO:0000313" key="2">
    <source>
        <dbReference type="EMBL" id="WOF13468.1"/>
    </source>
</evidence>
<sequence>MSLQVKINSKAVRLPEGFELAINLKNNLLDGDREDATYPMEVNLASNRQVFGFVDRTHMDMTEKLQAGVSFGPYQLLNGQCVLTDVGDGNVEFYISTEKNSFWGKARDRMLDESCWGQFTYSPGNRTNTLEQFYKSLKERMDYVVCPVRDSYIKNSLDTEVDFYNYLEPGEEYFSSSYQIKPIYFTPFLRVTVVVKRVLEGMGYTIGVDEFSSDENLKDLLIICRRNPIDVNRGSEVADKYRYGEHLPRISVYDFLREIENKFGYNFIVDETAKNVDIRRLNLSLEKEVKVLDGVAKHFLSDEDRVTGIIYKDASSNDELVKSLEYFLSYVFGEEEDAETVECISTIVGVASDVKTFVRPNVKPDYKYEYRFAAFQEEFGDGYERVEQVSKELRFSIYRGMIKSVPVDGSGRSYEFYYPVASPIAESDGNGTFSLLWNGVDDGLSEYVKERALLLIGAEQHHEFYVCPDIKNLDNLQDFFSCVLVIRNRRYMCYEQEIVLNGNSIVSHLVRCYPL</sequence>
<accession>A0A7X6BIU9</accession>
<dbReference type="GeneID" id="86892604"/>
<organism evidence="1 3">
    <name type="scientific">Butyricimonas paravirosa</name>
    <dbReference type="NCBI Taxonomy" id="1472417"/>
    <lineage>
        <taxon>Bacteria</taxon>
        <taxon>Pseudomonadati</taxon>
        <taxon>Bacteroidota</taxon>
        <taxon>Bacteroidia</taxon>
        <taxon>Bacteroidales</taxon>
        <taxon>Odoribacteraceae</taxon>
        <taxon>Butyricimonas</taxon>
    </lineage>
</organism>
<evidence type="ECO:0000313" key="3">
    <source>
        <dbReference type="Proteomes" id="UP000576368"/>
    </source>
</evidence>
<proteinExistence type="predicted"/>
<reference evidence="1 3" key="2">
    <citation type="submission" date="2020-03" db="EMBL/GenBank/DDBJ databases">
        <title>Genomic Encyclopedia of Type Strains, Phase IV (KMG-IV): sequencing the most valuable type-strain genomes for metagenomic binning, comparative biology and taxonomic classification.</title>
        <authorList>
            <person name="Goeker M."/>
        </authorList>
    </citation>
    <scope>NUCLEOTIDE SEQUENCE [LARGE SCALE GENOMIC DNA]</scope>
    <source>
        <strain evidence="1 3">DSM 105722</strain>
    </source>
</reference>
<protein>
    <submittedName>
        <fullName evidence="1">Uncharacterized protein</fullName>
    </submittedName>
</protein>
<dbReference type="EMBL" id="JAATLI010000004">
    <property type="protein sequence ID" value="NJC17774.1"/>
    <property type="molecule type" value="Genomic_DNA"/>
</dbReference>
<evidence type="ECO:0000313" key="1">
    <source>
        <dbReference type="EMBL" id="NJC17774.1"/>
    </source>
</evidence>
<reference evidence="2 4" key="1">
    <citation type="submission" date="2019-09" db="EMBL/GenBank/DDBJ databases">
        <title>Butyricimonas paravirosa DSM 105722 (=214-4 = JCM 18677 = CCUG 65563).</title>
        <authorList>
            <person name="Le Roy T."/>
            <person name="Cani P.D."/>
        </authorList>
    </citation>
    <scope>NUCLEOTIDE SEQUENCE [LARGE SCALE GENOMIC DNA]</scope>
    <source>
        <strain evidence="2 4">DSM 105722</strain>
    </source>
</reference>
<evidence type="ECO:0000313" key="4">
    <source>
        <dbReference type="Proteomes" id="UP001302374"/>
    </source>
</evidence>
<dbReference type="AlphaFoldDB" id="A0A7X6BIU9"/>
<keyword evidence="4" id="KW-1185">Reference proteome</keyword>
<dbReference type="Proteomes" id="UP001302374">
    <property type="component" value="Chromosome"/>
</dbReference>
<dbReference type="Proteomes" id="UP000576368">
    <property type="component" value="Unassembled WGS sequence"/>
</dbReference>
<dbReference type="RefSeq" id="WP_118303537.1">
    <property type="nucleotide sequence ID" value="NZ_BMPA01000004.1"/>
</dbReference>
<dbReference type="EMBL" id="CP043839">
    <property type="protein sequence ID" value="WOF13468.1"/>
    <property type="molecule type" value="Genomic_DNA"/>
</dbReference>